<evidence type="ECO:0000256" key="3">
    <source>
        <dbReference type="ARBA" id="ARBA00022553"/>
    </source>
</evidence>
<dbReference type="PROSITE" id="PS50109">
    <property type="entry name" value="HIS_KIN"/>
    <property type="match status" value="1"/>
</dbReference>
<dbReference type="EMBL" id="BAABBB010000020">
    <property type="protein sequence ID" value="GAA3546745.1"/>
    <property type="molecule type" value="Genomic_DNA"/>
</dbReference>
<feature type="transmembrane region" description="Helical" evidence="9">
    <location>
        <begin position="145"/>
        <end position="167"/>
    </location>
</feature>
<dbReference type="GO" id="GO:0005524">
    <property type="term" value="F:ATP binding"/>
    <property type="evidence" value="ECO:0007669"/>
    <property type="project" value="UniProtKB-KW"/>
</dbReference>
<evidence type="ECO:0000256" key="6">
    <source>
        <dbReference type="ARBA" id="ARBA00022777"/>
    </source>
</evidence>
<dbReference type="Pfam" id="PF00672">
    <property type="entry name" value="HAMP"/>
    <property type="match status" value="1"/>
</dbReference>
<evidence type="ECO:0000256" key="7">
    <source>
        <dbReference type="ARBA" id="ARBA00022989"/>
    </source>
</evidence>
<dbReference type="RefSeq" id="WP_218236989.1">
    <property type="nucleotide sequence ID" value="NZ_BAABBB010000020.1"/>
</dbReference>
<comment type="catalytic activity">
    <reaction evidence="1">
        <text>ATP + protein L-histidine = ADP + protein N-phospho-L-histidine.</text>
        <dbReference type="EC" id="2.7.13.3"/>
    </reaction>
</comment>
<dbReference type="InterPro" id="IPR005467">
    <property type="entry name" value="His_kinase_dom"/>
</dbReference>
<reference evidence="13" key="1">
    <citation type="journal article" date="2019" name="Int. J. Syst. Evol. Microbiol.">
        <title>The Global Catalogue of Microorganisms (GCM) 10K type strain sequencing project: providing services to taxonomists for standard genome sequencing and annotation.</title>
        <authorList>
            <consortium name="The Broad Institute Genomics Platform"/>
            <consortium name="The Broad Institute Genome Sequencing Center for Infectious Disease"/>
            <person name="Wu L."/>
            <person name="Ma J."/>
        </authorList>
    </citation>
    <scope>NUCLEOTIDE SEQUENCE [LARGE SCALE GENOMIC DNA]</scope>
    <source>
        <strain evidence="13">JCM 17460</strain>
    </source>
</reference>
<dbReference type="PANTHER" id="PTHR45436:SF5">
    <property type="entry name" value="SENSOR HISTIDINE KINASE TRCS"/>
    <property type="match status" value="1"/>
</dbReference>
<dbReference type="PROSITE" id="PS50885">
    <property type="entry name" value="HAMP"/>
    <property type="match status" value="1"/>
</dbReference>
<feature type="domain" description="Histidine kinase" evidence="10">
    <location>
        <begin position="233"/>
        <end position="449"/>
    </location>
</feature>
<dbReference type="Pfam" id="PF00512">
    <property type="entry name" value="HisKA"/>
    <property type="match status" value="1"/>
</dbReference>
<keyword evidence="9" id="KW-0472">Membrane</keyword>
<evidence type="ECO:0000256" key="1">
    <source>
        <dbReference type="ARBA" id="ARBA00000085"/>
    </source>
</evidence>
<evidence type="ECO:0000256" key="4">
    <source>
        <dbReference type="ARBA" id="ARBA00022679"/>
    </source>
</evidence>
<evidence type="ECO:0000313" key="13">
    <source>
        <dbReference type="Proteomes" id="UP001500301"/>
    </source>
</evidence>
<evidence type="ECO:0000256" key="5">
    <source>
        <dbReference type="ARBA" id="ARBA00022692"/>
    </source>
</evidence>
<dbReference type="Pfam" id="PF02518">
    <property type="entry name" value="HATPase_c"/>
    <property type="match status" value="1"/>
</dbReference>
<evidence type="ECO:0000259" key="10">
    <source>
        <dbReference type="PROSITE" id="PS50109"/>
    </source>
</evidence>
<keyword evidence="4" id="KW-0808">Transferase</keyword>
<accession>A0ABP6W9Z9</accession>
<keyword evidence="12" id="KW-0067">ATP-binding</keyword>
<keyword evidence="5 9" id="KW-0812">Transmembrane</keyword>
<evidence type="ECO:0000256" key="8">
    <source>
        <dbReference type="ARBA" id="ARBA00023012"/>
    </source>
</evidence>
<dbReference type="SMART" id="SM00388">
    <property type="entry name" value="HisKA"/>
    <property type="match status" value="1"/>
</dbReference>
<evidence type="ECO:0000256" key="9">
    <source>
        <dbReference type="SAM" id="Phobius"/>
    </source>
</evidence>
<keyword evidence="6" id="KW-0418">Kinase</keyword>
<protein>
    <recommendedName>
        <fullName evidence="2">histidine kinase</fullName>
        <ecNumber evidence="2">2.7.13.3</ecNumber>
    </recommendedName>
</protein>
<dbReference type="InterPro" id="IPR003660">
    <property type="entry name" value="HAMP_dom"/>
</dbReference>
<evidence type="ECO:0000259" key="11">
    <source>
        <dbReference type="PROSITE" id="PS50885"/>
    </source>
</evidence>
<dbReference type="InterPro" id="IPR050428">
    <property type="entry name" value="TCS_sensor_his_kinase"/>
</dbReference>
<feature type="domain" description="HAMP" evidence="11">
    <location>
        <begin position="168"/>
        <end position="225"/>
    </location>
</feature>
<organism evidence="12 13">
    <name type="scientific">Nocardioides daeguensis</name>
    <dbReference type="NCBI Taxonomy" id="908359"/>
    <lineage>
        <taxon>Bacteria</taxon>
        <taxon>Bacillati</taxon>
        <taxon>Actinomycetota</taxon>
        <taxon>Actinomycetes</taxon>
        <taxon>Propionibacteriales</taxon>
        <taxon>Nocardioidaceae</taxon>
        <taxon>Nocardioides</taxon>
    </lineage>
</organism>
<feature type="transmembrane region" description="Helical" evidence="9">
    <location>
        <begin position="12"/>
        <end position="33"/>
    </location>
</feature>
<dbReference type="CDD" id="cd00075">
    <property type="entry name" value="HATPase"/>
    <property type="match status" value="1"/>
</dbReference>
<dbReference type="CDD" id="cd06225">
    <property type="entry name" value="HAMP"/>
    <property type="match status" value="1"/>
</dbReference>
<dbReference type="SMART" id="SM00304">
    <property type="entry name" value="HAMP"/>
    <property type="match status" value="1"/>
</dbReference>
<evidence type="ECO:0000313" key="12">
    <source>
        <dbReference type="EMBL" id="GAA3546745.1"/>
    </source>
</evidence>
<dbReference type="CDD" id="cd00082">
    <property type="entry name" value="HisKA"/>
    <property type="match status" value="1"/>
</dbReference>
<name>A0ABP6W9Z9_9ACTN</name>
<proteinExistence type="predicted"/>
<keyword evidence="8" id="KW-0902">Two-component regulatory system</keyword>
<dbReference type="InterPro" id="IPR003594">
    <property type="entry name" value="HATPase_dom"/>
</dbReference>
<evidence type="ECO:0000256" key="2">
    <source>
        <dbReference type="ARBA" id="ARBA00012438"/>
    </source>
</evidence>
<dbReference type="SMART" id="SM00387">
    <property type="entry name" value="HATPase_c"/>
    <property type="match status" value="1"/>
</dbReference>
<dbReference type="InterPro" id="IPR003661">
    <property type="entry name" value="HisK_dim/P_dom"/>
</dbReference>
<keyword evidence="13" id="KW-1185">Reference proteome</keyword>
<keyword evidence="3" id="KW-0597">Phosphoprotein</keyword>
<sequence length="449" mass="47658">MRRGGVRRRVTLAAVAVTALGAAIAGVLFVAVLHKNLEDALVGSAEQQADTIVAQLASGRSPEQATVTDKRDLIAQVIGTDGRVKASDHRAVSVPLRTRPGTAKGVRVRGLAGSYAVHAERAADGRLVVVALSEEQVDRATATTVLLLVVSIPLGVLLVAGVVWLAIGRALRPVEVMRREAAAISAERLHQLPGQRLAIPAGHDEIPRLAATFNDLLDRIGGAHGQQRQFVSDASHELRSPLAVLRQTVEVARRHPDSTTVARLADEVAVEETRMEGLVRALLVLARLDDQDPATLEVVDLDDLVLAEVDRLRASQRASGHTDDVRLDINRVSAGQTVGDPALLAQIVVNLLENAVRHATATVRITLDEKNDHVVLSVEDDGHGIAPADRERVFERFARLDEARARDVGGAGLGLAIVQKAVAALGGTVTVTRAELGGARFVVTLSAAR</sequence>
<gene>
    <name evidence="12" type="ORF">GCM10022263_37350</name>
</gene>
<comment type="caution">
    <text evidence="12">The sequence shown here is derived from an EMBL/GenBank/DDBJ whole genome shotgun (WGS) entry which is preliminary data.</text>
</comment>
<dbReference type="EC" id="2.7.13.3" evidence="2"/>
<keyword evidence="12" id="KW-0547">Nucleotide-binding</keyword>
<keyword evidence="7 9" id="KW-1133">Transmembrane helix</keyword>
<dbReference type="Proteomes" id="UP001500301">
    <property type="component" value="Unassembled WGS sequence"/>
</dbReference>
<dbReference type="PANTHER" id="PTHR45436">
    <property type="entry name" value="SENSOR HISTIDINE KINASE YKOH"/>
    <property type="match status" value="1"/>
</dbReference>